<reference evidence="3" key="1">
    <citation type="submission" date="2011-10" db="EMBL/GenBank/DDBJ databases">
        <authorList>
            <consortium name="Soft-shell Turtle Genome Consortium"/>
        </authorList>
    </citation>
    <scope>NUCLEOTIDE SEQUENCE [LARGE SCALE GENOMIC DNA]</scope>
    <source>
        <strain evidence="3">Daiwa-1</strain>
    </source>
</reference>
<protein>
    <submittedName>
        <fullName evidence="2">Uncharacterized protein</fullName>
    </submittedName>
</protein>
<feature type="region of interest" description="Disordered" evidence="1">
    <location>
        <begin position="1"/>
        <end position="67"/>
    </location>
</feature>
<evidence type="ECO:0000313" key="2">
    <source>
        <dbReference type="Ensembl" id="ENSPSIP00000007748.1"/>
    </source>
</evidence>
<name>K7FI88_PELSI</name>
<reference evidence="3" key="2">
    <citation type="journal article" date="2013" name="Nat. Genet.">
        <title>The draft genomes of soft-shell turtle and green sea turtle yield insights into the development and evolution of the turtle-specific body plan.</title>
        <authorList>
            <person name="Wang Z."/>
            <person name="Pascual-Anaya J."/>
            <person name="Zadissa A."/>
            <person name="Li W."/>
            <person name="Niimura Y."/>
            <person name="Huang Z."/>
            <person name="Li C."/>
            <person name="White S."/>
            <person name="Xiong Z."/>
            <person name="Fang D."/>
            <person name="Wang B."/>
            <person name="Ming Y."/>
            <person name="Chen Y."/>
            <person name="Zheng Y."/>
            <person name="Kuraku S."/>
            <person name="Pignatelli M."/>
            <person name="Herrero J."/>
            <person name="Beal K."/>
            <person name="Nozawa M."/>
            <person name="Li Q."/>
            <person name="Wang J."/>
            <person name="Zhang H."/>
            <person name="Yu L."/>
            <person name="Shigenobu S."/>
            <person name="Wang J."/>
            <person name="Liu J."/>
            <person name="Flicek P."/>
            <person name="Searle S."/>
            <person name="Wang J."/>
            <person name="Kuratani S."/>
            <person name="Yin Y."/>
            <person name="Aken B."/>
            <person name="Zhang G."/>
            <person name="Irie N."/>
        </authorList>
    </citation>
    <scope>NUCLEOTIDE SEQUENCE [LARGE SCALE GENOMIC DNA]</scope>
    <source>
        <strain evidence="3">Daiwa-1</strain>
    </source>
</reference>
<dbReference type="Ensembl" id="ENSPSIT00000007789.1">
    <property type="protein sequence ID" value="ENSPSIP00000007748.1"/>
    <property type="gene ID" value="ENSPSIG00000007124.1"/>
</dbReference>
<feature type="compositionally biased region" description="Basic and acidic residues" evidence="1">
    <location>
        <begin position="7"/>
        <end position="28"/>
    </location>
</feature>
<accession>K7FI88</accession>
<organism evidence="2 3">
    <name type="scientific">Pelodiscus sinensis</name>
    <name type="common">Chinese softshell turtle</name>
    <name type="synonym">Trionyx sinensis</name>
    <dbReference type="NCBI Taxonomy" id="13735"/>
    <lineage>
        <taxon>Eukaryota</taxon>
        <taxon>Metazoa</taxon>
        <taxon>Chordata</taxon>
        <taxon>Craniata</taxon>
        <taxon>Vertebrata</taxon>
        <taxon>Euteleostomi</taxon>
        <taxon>Archelosauria</taxon>
        <taxon>Testudinata</taxon>
        <taxon>Testudines</taxon>
        <taxon>Cryptodira</taxon>
        <taxon>Trionychia</taxon>
        <taxon>Trionychidae</taxon>
        <taxon>Pelodiscus</taxon>
    </lineage>
</organism>
<reference evidence="2" key="3">
    <citation type="submission" date="2025-08" db="UniProtKB">
        <authorList>
            <consortium name="Ensembl"/>
        </authorList>
    </citation>
    <scope>IDENTIFICATION</scope>
</reference>
<keyword evidence="3" id="KW-1185">Reference proteome</keyword>
<sequence length="67" mass="7781">RSQGELLELRQKQEEDEKTKMHQNEQRSSRVNNAFLDRLQSQSQPSGVHQSGRFQNMDCFGGDSWVS</sequence>
<dbReference type="OMA" id="FTADSWV"/>
<feature type="compositionally biased region" description="Polar residues" evidence="1">
    <location>
        <begin position="39"/>
        <end position="54"/>
    </location>
</feature>
<reference evidence="2" key="4">
    <citation type="submission" date="2025-09" db="UniProtKB">
        <authorList>
            <consortium name="Ensembl"/>
        </authorList>
    </citation>
    <scope>IDENTIFICATION</scope>
</reference>
<dbReference type="EMBL" id="AGCU01095010">
    <property type="status" value="NOT_ANNOTATED_CDS"/>
    <property type="molecule type" value="Genomic_DNA"/>
</dbReference>
<proteinExistence type="predicted"/>
<evidence type="ECO:0000256" key="1">
    <source>
        <dbReference type="SAM" id="MobiDB-lite"/>
    </source>
</evidence>
<evidence type="ECO:0000313" key="3">
    <source>
        <dbReference type="Proteomes" id="UP000007267"/>
    </source>
</evidence>
<dbReference type="eggNOG" id="ENOG502RZCM">
    <property type="taxonomic scope" value="Eukaryota"/>
</dbReference>
<dbReference type="AlphaFoldDB" id="K7FI88"/>
<dbReference type="HOGENOM" id="CLU_191071_0_0_1"/>
<dbReference type="Proteomes" id="UP000007267">
    <property type="component" value="Unassembled WGS sequence"/>
</dbReference>
<dbReference type="STRING" id="13735.ENSPSIP00000007748"/>